<organism evidence="2 3">
    <name type="scientific">Carboxylicivirga linearis</name>
    <dbReference type="NCBI Taxonomy" id="1628157"/>
    <lineage>
        <taxon>Bacteria</taxon>
        <taxon>Pseudomonadati</taxon>
        <taxon>Bacteroidota</taxon>
        <taxon>Bacteroidia</taxon>
        <taxon>Marinilabiliales</taxon>
        <taxon>Marinilabiliaceae</taxon>
        <taxon>Carboxylicivirga</taxon>
    </lineage>
</organism>
<keyword evidence="1" id="KW-0472">Membrane</keyword>
<feature type="transmembrane region" description="Helical" evidence="1">
    <location>
        <begin position="9"/>
        <end position="30"/>
    </location>
</feature>
<feature type="transmembrane region" description="Helical" evidence="1">
    <location>
        <begin position="75"/>
        <end position="97"/>
    </location>
</feature>
<feature type="transmembrane region" description="Helical" evidence="1">
    <location>
        <begin position="50"/>
        <end position="68"/>
    </location>
</feature>
<dbReference type="Proteomes" id="UP000708576">
    <property type="component" value="Unassembled WGS sequence"/>
</dbReference>
<evidence type="ECO:0008006" key="4">
    <source>
        <dbReference type="Google" id="ProtNLM"/>
    </source>
</evidence>
<protein>
    <recommendedName>
        <fullName evidence="4">DUF1648 domain-containing protein</fullName>
    </recommendedName>
</protein>
<sequence length="98" mass="11029">MNCKCNKLIIGLIVGLVVPVLMSVLLYHSLYHGEKTYWPFLHELVRMGNIGKLLSISVLPNLIIFFIAVNKERLLAARGIVTATLVYAVVVIIFKFML</sequence>
<keyword evidence="1" id="KW-0812">Transmembrane</keyword>
<accession>A0ABS5JUM7</accession>
<gene>
    <name evidence="2" type="ORF">KEM10_10010</name>
</gene>
<dbReference type="RefSeq" id="WP_212215845.1">
    <property type="nucleotide sequence ID" value="NZ_JAGUCO010000005.1"/>
</dbReference>
<evidence type="ECO:0000313" key="2">
    <source>
        <dbReference type="EMBL" id="MBS2098613.1"/>
    </source>
</evidence>
<evidence type="ECO:0000256" key="1">
    <source>
        <dbReference type="SAM" id="Phobius"/>
    </source>
</evidence>
<keyword evidence="3" id="KW-1185">Reference proteome</keyword>
<proteinExistence type="predicted"/>
<name>A0ABS5JUM7_9BACT</name>
<reference evidence="2 3" key="1">
    <citation type="journal article" date="2015" name="Int. J. Syst. Evol. Microbiol.">
        <title>Carboxylicivirga linearis sp. nov., isolated from a sea cucumber culture pond.</title>
        <authorList>
            <person name="Wang F.Q."/>
            <person name="Zhou Y.X."/>
            <person name="Lin X.Z."/>
            <person name="Chen G.J."/>
            <person name="Du Z.J."/>
        </authorList>
    </citation>
    <scope>NUCLEOTIDE SEQUENCE [LARGE SCALE GENOMIC DNA]</scope>
    <source>
        <strain evidence="2 3">FB218</strain>
    </source>
</reference>
<comment type="caution">
    <text evidence="2">The sequence shown here is derived from an EMBL/GenBank/DDBJ whole genome shotgun (WGS) entry which is preliminary data.</text>
</comment>
<dbReference type="EMBL" id="JAGUCO010000005">
    <property type="protein sequence ID" value="MBS2098613.1"/>
    <property type="molecule type" value="Genomic_DNA"/>
</dbReference>
<evidence type="ECO:0000313" key="3">
    <source>
        <dbReference type="Proteomes" id="UP000708576"/>
    </source>
</evidence>
<keyword evidence="1" id="KW-1133">Transmembrane helix</keyword>